<dbReference type="SUPFAM" id="SSF48264">
    <property type="entry name" value="Cytochrome P450"/>
    <property type="match status" value="1"/>
</dbReference>
<reference evidence="8" key="1">
    <citation type="submission" date="2021-01" db="EMBL/GenBank/DDBJ databases">
        <authorList>
            <person name="Kaushik A."/>
        </authorList>
    </citation>
    <scope>NUCLEOTIDE SEQUENCE</scope>
    <source>
        <strain evidence="8">AG1-1C</strain>
    </source>
</reference>
<comment type="cofactor">
    <cofactor evidence="1">
        <name>heme</name>
        <dbReference type="ChEBI" id="CHEBI:30413"/>
    </cofactor>
</comment>
<accession>A0A8H3BQQ9</accession>
<gene>
    <name evidence="8" type="ORF">RDB_LOCUS160474</name>
</gene>
<dbReference type="Proteomes" id="UP000663846">
    <property type="component" value="Unassembled WGS sequence"/>
</dbReference>
<evidence type="ECO:0000256" key="1">
    <source>
        <dbReference type="ARBA" id="ARBA00001971"/>
    </source>
</evidence>
<keyword evidence="6" id="KW-0408">Iron</keyword>
<sequence length="314" mass="35862">METGYVNDIWGQHIKTIGNTFNTAVLGGDDIFTTEPEFYKAVFSTDFSSFELGEKVETDVMHSLLGSGIFNSNGDLWKFHRSLSRPFFSRDRISDFTIFARHADETMAKLAMTGGKPVDLQELVGRFTIETSCEFLFGVDARVFSSQTAEFTRAFEGVLDSTVVRFRLYPLWPWLELFSNRTRSGISIVDTFVEEILRIKKGEKGTLLDHLMGITNDRELIKGELVNFLLAGRDTTSCTITFMCYLLAQHTSIFSKLRREVLDTVDEEAHPTPEQIKGMKYLWAVINETLRFVQLYLYARLNEELEQTLSTRGS</sequence>
<evidence type="ECO:0000256" key="4">
    <source>
        <dbReference type="ARBA" id="ARBA00022723"/>
    </source>
</evidence>
<dbReference type="AlphaFoldDB" id="A0A8H3BQQ9"/>
<dbReference type="PANTHER" id="PTHR24287">
    <property type="entry name" value="P450, PUTATIVE (EUROFUNG)-RELATED"/>
    <property type="match status" value="1"/>
</dbReference>
<evidence type="ECO:0008006" key="10">
    <source>
        <dbReference type="Google" id="ProtNLM"/>
    </source>
</evidence>
<dbReference type="PRINTS" id="PR00385">
    <property type="entry name" value="P450"/>
</dbReference>
<dbReference type="InterPro" id="IPR001128">
    <property type="entry name" value="Cyt_P450"/>
</dbReference>
<comment type="similarity">
    <text evidence="2">Belongs to the cytochrome P450 family.</text>
</comment>
<keyword evidence="5" id="KW-0560">Oxidoreductase</keyword>
<evidence type="ECO:0000256" key="5">
    <source>
        <dbReference type="ARBA" id="ARBA00023002"/>
    </source>
</evidence>
<name>A0A8H3BQQ9_9AGAM</name>
<keyword evidence="4" id="KW-0479">Metal-binding</keyword>
<dbReference type="GO" id="GO:0004497">
    <property type="term" value="F:monooxygenase activity"/>
    <property type="evidence" value="ECO:0007669"/>
    <property type="project" value="UniProtKB-KW"/>
</dbReference>
<dbReference type="GO" id="GO:0005506">
    <property type="term" value="F:iron ion binding"/>
    <property type="evidence" value="ECO:0007669"/>
    <property type="project" value="InterPro"/>
</dbReference>
<proteinExistence type="inferred from homology"/>
<dbReference type="GO" id="GO:0016705">
    <property type="term" value="F:oxidoreductase activity, acting on paired donors, with incorporation or reduction of molecular oxygen"/>
    <property type="evidence" value="ECO:0007669"/>
    <property type="project" value="InterPro"/>
</dbReference>
<evidence type="ECO:0000313" key="8">
    <source>
        <dbReference type="EMBL" id="CAE6461449.1"/>
    </source>
</evidence>
<evidence type="ECO:0000256" key="2">
    <source>
        <dbReference type="ARBA" id="ARBA00010617"/>
    </source>
</evidence>
<keyword evidence="3" id="KW-0349">Heme</keyword>
<organism evidence="8 9">
    <name type="scientific">Rhizoctonia solani</name>
    <dbReference type="NCBI Taxonomy" id="456999"/>
    <lineage>
        <taxon>Eukaryota</taxon>
        <taxon>Fungi</taxon>
        <taxon>Dikarya</taxon>
        <taxon>Basidiomycota</taxon>
        <taxon>Agaricomycotina</taxon>
        <taxon>Agaricomycetes</taxon>
        <taxon>Cantharellales</taxon>
        <taxon>Ceratobasidiaceae</taxon>
        <taxon>Rhizoctonia</taxon>
    </lineage>
</organism>
<dbReference type="GO" id="GO:0020037">
    <property type="term" value="F:heme binding"/>
    <property type="evidence" value="ECO:0007669"/>
    <property type="project" value="InterPro"/>
</dbReference>
<protein>
    <recommendedName>
        <fullName evidence="10">Cytochrome P450</fullName>
    </recommendedName>
</protein>
<dbReference type="Gene3D" id="1.10.630.10">
    <property type="entry name" value="Cytochrome P450"/>
    <property type="match status" value="1"/>
</dbReference>
<evidence type="ECO:0000256" key="3">
    <source>
        <dbReference type="ARBA" id="ARBA00022617"/>
    </source>
</evidence>
<comment type="caution">
    <text evidence="8">The sequence shown here is derived from an EMBL/GenBank/DDBJ whole genome shotgun (WGS) entry which is preliminary data.</text>
</comment>
<dbReference type="EMBL" id="CAJMWS010000745">
    <property type="protein sequence ID" value="CAE6461449.1"/>
    <property type="molecule type" value="Genomic_DNA"/>
</dbReference>
<dbReference type="Pfam" id="PF00067">
    <property type="entry name" value="p450"/>
    <property type="match status" value="1"/>
</dbReference>
<evidence type="ECO:0000256" key="6">
    <source>
        <dbReference type="ARBA" id="ARBA00023004"/>
    </source>
</evidence>
<evidence type="ECO:0000256" key="7">
    <source>
        <dbReference type="ARBA" id="ARBA00023033"/>
    </source>
</evidence>
<dbReference type="InterPro" id="IPR036396">
    <property type="entry name" value="Cyt_P450_sf"/>
</dbReference>
<dbReference type="PANTHER" id="PTHR24287:SF1">
    <property type="entry name" value="P450, PUTATIVE (EUROFUNG)-RELATED"/>
    <property type="match status" value="1"/>
</dbReference>
<evidence type="ECO:0000313" key="9">
    <source>
        <dbReference type="Proteomes" id="UP000663846"/>
    </source>
</evidence>
<dbReference type="InterPro" id="IPR047146">
    <property type="entry name" value="Cyt_P450_E_CYP52_fungi"/>
</dbReference>
<keyword evidence="7" id="KW-0503">Monooxygenase</keyword>